<proteinExistence type="predicted"/>
<dbReference type="InterPro" id="IPR036789">
    <property type="entry name" value="Ribosomal_uL6-like_a/b-dom_sf"/>
</dbReference>
<dbReference type="GO" id="GO:0005840">
    <property type="term" value="C:ribosome"/>
    <property type="evidence" value="ECO:0007669"/>
    <property type="project" value="InterPro"/>
</dbReference>
<dbReference type="SUPFAM" id="SSF56053">
    <property type="entry name" value="Ribosomal protein L6"/>
    <property type="match status" value="1"/>
</dbReference>
<dbReference type="GeneID" id="72856058"/>
<dbReference type="GO" id="GO:0006412">
    <property type="term" value="P:translation"/>
    <property type="evidence" value="ECO:0007669"/>
    <property type="project" value="InterPro"/>
</dbReference>
<sequence>MKDVNFFVPYNINYLVLKNKKNMGNFIYLYNEDYYFSINTYNNIVFVNKDSNTIKIQNIVNNASTNVFNQEIDKFLFSWDSIFFNKIKFTGKGFKFKKKSENLFLFFNRAHKCFFIGNNIILKRLSKNKVLLLKNNYKHLTKDSVLVRKIRANNIFTKRGLRFARQTIFKKKGKTAAQ</sequence>
<dbReference type="Gene3D" id="3.90.930.12">
    <property type="entry name" value="Ribosomal protein L6, alpha-beta domain"/>
    <property type="match status" value="1"/>
</dbReference>
<evidence type="ECO:0000313" key="1">
    <source>
        <dbReference type="EMBL" id="QBI37928.1"/>
    </source>
</evidence>
<accession>A0A6G5NK81</accession>
<gene>
    <name evidence="1" type="primary">ymf60</name>
</gene>
<dbReference type="EMBL" id="MG744347">
    <property type="protein sequence ID" value="QBI37928.1"/>
    <property type="molecule type" value="Genomic_DNA"/>
</dbReference>
<dbReference type="AlphaFoldDB" id="A0A6G5NK81"/>
<dbReference type="GO" id="GO:0019843">
    <property type="term" value="F:rRNA binding"/>
    <property type="evidence" value="ECO:0007669"/>
    <property type="project" value="InterPro"/>
</dbReference>
<dbReference type="RefSeq" id="YP_010411958.1">
    <property type="nucleotide sequence ID" value="NC_064340.1"/>
</dbReference>
<organism evidence="1">
    <name type="scientific">Tetrahymena rostrata</name>
    <dbReference type="NCBI Taxonomy" id="5909"/>
    <lineage>
        <taxon>Eukaryota</taxon>
        <taxon>Sar</taxon>
        <taxon>Alveolata</taxon>
        <taxon>Ciliophora</taxon>
        <taxon>Intramacronucleata</taxon>
        <taxon>Oligohymenophorea</taxon>
        <taxon>Hymenostomatida</taxon>
        <taxon>Tetrahymenina</taxon>
        <taxon>Tetrahymenidae</taxon>
        <taxon>Tetrahymena</taxon>
    </lineage>
</organism>
<name>A0A6G5NK81_TETRO</name>
<dbReference type="GO" id="GO:0003735">
    <property type="term" value="F:structural constituent of ribosome"/>
    <property type="evidence" value="ECO:0007669"/>
    <property type="project" value="InterPro"/>
</dbReference>
<geneLocation type="mitochondrion" evidence="1"/>
<reference evidence="1" key="1">
    <citation type="submission" date="2018-01" db="EMBL/GenBank/DDBJ databases">
        <title>Tetrahymena rostrata mitochondrial DNA sequence.</title>
        <authorList>
            <person name="Billman-Jacobe H."/>
            <person name="Young N."/>
        </authorList>
    </citation>
    <scope>NUCLEOTIDE SEQUENCE</scope>
    <source>
        <strain evidence="1">TRO1</strain>
    </source>
</reference>
<protein>
    <submittedName>
        <fullName evidence="1">Ymf60</fullName>
    </submittedName>
</protein>
<keyword evidence="1" id="KW-0496">Mitochondrion</keyword>